<reference evidence="1 2" key="1">
    <citation type="submission" date="2016-07" db="EMBL/GenBank/DDBJ databases">
        <title>Complete genome sequence of the Lentzea guizhouensis DHS C013.</title>
        <authorList>
            <person name="Cao C."/>
        </authorList>
    </citation>
    <scope>NUCLEOTIDE SEQUENCE [LARGE SCALE GENOMIC DNA]</scope>
    <source>
        <strain evidence="1 2">DHS C013</strain>
    </source>
</reference>
<gene>
    <name evidence="1" type="ORF">BBK82_25995</name>
</gene>
<organism evidence="1 2">
    <name type="scientific">Lentzea guizhouensis</name>
    <dbReference type="NCBI Taxonomy" id="1586287"/>
    <lineage>
        <taxon>Bacteria</taxon>
        <taxon>Bacillati</taxon>
        <taxon>Actinomycetota</taxon>
        <taxon>Actinomycetes</taxon>
        <taxon>Pseudonocardiales</taxon>
        <taxon>Pseudonocardiaceae</taxon>
        <taxon>Lentzea</taxon>
    </lineage>
</organism>
<dbReference type="KEGG" id="led:BBK82_25995"/>
<protein>
    <submittedName>
        <fullName evidence="1">Uncharacterized protein</fullName>
    </submittedName>
</protein>
<name>A0A1B2HMR2_9PSEU</name>
<dbReference type="Proteomes" id="UP000093053">
    <property type="component" value="Chromosome"/>
</dbReference>
<dbReference type="RefSeq" id="WP_065917352.1">
    <property type="nucleotide sequence ID" value="NZ_CP016793.1"/>
</dbReference>
<evidence type="ECO:0000313" key="1">
    <source>
        <dbReference type="EMBL" id="ANZ39009.1"/>
    </source>
</evidence>
<dbReference type="AlphaFoldDB" id="A0A1B2HMR2"/>
<evidence type="ECO:0000313" key="2">
    <source>
        <dbReference type="Proteomes" id="UP000093053"/>
    </source>
</evidence>
<proteinExistence type="predicted"/>
<dbReference type="STRING" id="1586287.BBK82_25995"/>
<dbReference type="OrthoDB" id="3697129at2"/>
<keyword evidence="2" id="KW-1185">Reference proteome</keyword>
<accession>A0A1B2HMR2</accession>
<dbReference type="EMBL" id="CP016793">
    <property type="protein sequence ID" value="ANZ39009.1"/>
    <property type="molecule type" value="Genomic_DNA"/>
</dbReference>
<sequence>MTGVLPPTRDLPPGRQARIRADLERAVAGRGSVRRYLVPVLAGATAVTAVVTSVVLLQPDQGPDPQPAVHVTTDPEPAQRETFGLTPEQIAQIEQGCAEDAKVPDKATLSNYGADEAGRWALLYTAKAAVWCDIGRGGEEYEASGGPGGLHVDWLAGNYSTHVGGVRPGGDSHPFKPALAGTAGYRIRAGRVDSSVARMTWTASDGGTAEAKIANGTFVLRMLYPSTWDGGGDANFSTERRAFDAAGNLLDPDSDGEGKCWVVPGTNEAIPDYRPVDVAESDGRKCQPAKPWK</sequence>